<evidence type="ECO:0000313" key="4">
    <source>
        <dbReference type="Proteomes" id="UP000572635"/>
    </source>
</evidence>
<feature type="region of interest" description="Disordered" evidence="1">
    <location>
        <begin position="139"/>
        <end position="166"/>
    </location>
</feature>
<dbReference type="Proteomes" id="UP000572635">
    <property type="component" value="Unassembled WGS sequence"/>
</dbReference>
<comment type="caution">
    <text evidence="3">The sequence shown here is derived from an EMBL/GenBank/DDBJ whole genome shotgun (WGS) entry which is preliminary data.</text>
</comment>
<protein>
    <recommendedName>
        <fullName evidence="5">Lipoprotein</fullName>
    </recommendedName>
</protein>
<reference evidence="3 4" key="1">
    <citation type="submission" date="2020-08" db="EMBL/GenBank/DDBJ databases">
        <title>Sequencing the genomes of 1000 actinobacteria strains.</title>
        <authorList>
            <person name="Klenk H.-P."/>
        </authorList>
    </citation>
    <scope>NUCLEOTIDE SEQUENCE [LARGE SCALE GENOMIC DNA]</scope>
    <source>
        <strain evidence="3 4">DSM 44551</strain>
    </source>
</reference>
<feature type="chain" id="PRO_5038437788" description="Lipoprotein" evidence="2">
    <location>
        <begin position="28"/>
        <end position="166"/>
    </location>
</feature>
<name>A0A7W8QLE8_9ACTN</name>
<sequence length="166" mass="16640">MRGTTAERARRAGALVLLGAVAGCAAAGAGKACTEIGVPTGVSLDVAPEDASGVHAAEMEVCWDGECREPGVSLEDSRESADQGCDDGACSAKAVPTGGKHAFASLDGLPEAPVEVHVRLLGEDGEELFDDTAAVTPETVQANGPGCGEGGPQAGVRIEDGALRER</sequence>
<feature type="compositionally biased region" description="Basic and acidic residues" evidence="1">
    <location>
        <begin position="157"/>
        <end position="166"/>
    </location>
</feature>
<evidence type="ECO:0000256" key="1">
    <source>
        <dbReference type="SAM" id="MobiDB-lite"/>
    </source>
</evidence>
<dbReference type="AlphaFoldDB" id="A0A7W8QLE8"/>
<organism evidence="3 4">
    <name type="scientific">Nocardiopsis composta</name>
    <dbReference type="NCBI Taxonomy" id="157465"/>
    <lineage>
        <taxon>Bacteria</taxon>
        <taxon>Bacillati</taxon>
        <taxon>Actinomycetota</taxon>
        <taxon>Actinomycetes</taxon>
        <taxon>Streptosporangiales</taxon>
        <taxon>Nocardiopsidaceae</taxon>
        <taxon>Nocardiopsis</taxon>
    </lineage>
</organism>
<keyword evidence="4" id="KW-1185">Reference proteome</keyword>
<dbReference type="PROSITE" id="PS51257">
    <property type="entry name" value="PROKAR_LIPOPROTEIN"/>
    <property type="match status" value="1"/>
</dbReference>
<gene>
    <name evidence="3" type="ORF">HDA36_002493</name>
</gene>
<evidence type="ECO:0008006" key="5">
    <source>
        <dbReference type="Google" id="ProtNLM"/>
    </source>
</evidence>
<evidence type="ECO:0000313" key="3">
    <source>
        <dbReference type="EMBL" id="MBB5432409.1"/>
    </source>
</evidence>
<accession>A0A7W8QLE8</accession>
<feature type="signal peptide" evidence="2">
    <location>
        <begin position="1"/>
        <end position="27"/>
    </location>
</feature>
<keyword evidence="2" id="KW-0732">Signal</keyword>
<evidence type="ECO:0000256" key="2">
    <source>
        <dbReference type="SAM" id="SignalP"/>
    </source>
</evidence>
<dbReference type="EMBL" id="JACHDB010000001">
    <property type="protein sequence ID" value="MBB5432409.1"/>
    <property type="molecule type" value="Genomic_DNA"/>
</dbReference>
<dbReference type="RefSeq" id="WP_246528240.1">
    <property type="nucleotide sequence ID" value="NZ_BAAAJD010000042.1"/>
</dbReference>
<proteinExistence type="predicted"/>